<keyword evidence="4 5" id="KW-0472">Membrane</keyword>
<reference evidence="7" key="1">
    <citation type="submission" date="2022-08" db="EMBL/GenBank/DDBJ databases">
        <title>Alicyclobacillus dauci DSM2870, complete genome.</title>
        <authorList>
            <person name="Wang Q."/>
            <person name="Cai R."/>
            <person name="Wang Z."/>
        </authorList>
    </citation>
    <scope>NUCLEOTIDE SEQUENCE</scope>
    <source>
        <strain evidence="7">DSM 28700</strain>
    </source>
</reference>
<evidence type="ECO:0000256" key="2">
    <source>
        <dbReference type="ARBA" id="ARBA00022692"/>
    </source>
</evidence>
<feature type="transmembrane region" description="Helical" evidence="5">
    <location>
        <begin position="226"/>
        <end position="245"/>
    </location>
</feature>
<feature type="transmembrane region" description="Helical" evidence="5">
    <location>
        <begin position="282"/>
        <end position="310"/>
    </location>
</feature>
<evidence type="ECO:0000256" key="3">
    <source>
        <dbReference type="ARBA" id="ARBA00022989"/>
    </source>
</evidence>
<dbReference type="PANTHER" id="PTHR42770">
    <property type="entry name" value="AMINO ACID TRANSPORTER-RELATED"/>
    <property type="match status" value="1"/>
</dbReference>
<feature type="transmembrane region" description="Helical" evidence="5">
    <location>
        <begin position="152"/>
        <end position="173"/>
    </location>
</feature>
<sequence>METRLRKNGLSYIESMGLSVAIMAPTAAMALNGSLAAGTVGVSVPLTYLLAMITIGLVSYAFVTFNKYYSSSGSVYAFTGAALGPKMGFLSGWTLLLTYLAFTGASVAEIGVFLQSFLAFLGVSISWFPLAVVGLVLVGILTFLDVRVSARVMVIFEGISVALILILAVVILGRGGSSGHLSPLPFSLGGNKMSSIGLGTVFAFLSFAGFEAASSLGEETANPRRAIPLSIMTAVFVTGVFYIVVSYAQSVGFGLDAGGIKAFAGSGAPLGDLAGKFMSSGFAAAIMFGATMSAFSSALGSATAGSRLLYAMGRDGLIHPALGRVHNRFRSPWVALGVVVAVSFITIAVLATQSGVSVFGYLGTIGVLALLLAYLVTNVGAIYHFAKAKVWRGGFLIIPVIAILGLGYTLYSNVFPVPPMPYTLFPYIVILWILIGLAIVLASPQMVRTISERLRQESNVNVSSTSSQLES</sequence>
<dbReference type="EMBL" id="CP104064">
    <property type="protein sequence ID" value="WAH37827.1"/>
    <property type="molecule type" value="Genomic_DNA"/>
</dbReference>
<evidence type="ECO:0000256" key="5">
    <source>
        <dbReference type="SAM" id="Phobius"/>
    </source>
</evidence>
<dbReference type="InterPro" id="IPR050367">
    <property type="entry name" value="APC_superfamily"/>
</dbReference>
<feature type="transmembrane region" description="Helical" evidence="5">
    <location>
        <begin position="358"/>
        <end position="383"/>
    </location>
</feature>
<feature type="transmembrane region" description="Helical" evidence="5">
    <location>
        <begin position="193"/>
        <end position="214"/>
    </location>
</feature>
<feature type="transmembrane region" description="Helical" evidence="5">
    <location>
        <begin position="390"/>
        <end position="411"/>
    </location>
</feature>
<keyword evidence="2 5" id="KW-0812">Transmembrane</keyword>
<evidence type="ECO:0000313" key="8">
    <source>
        <dbReference type="Proteomes" id="UP001164803"/>
    </source>
</evidence>
<evidence type="ECO:0000313" key="7">
    <source>
        <dbReference type="EMBL" id="WAH37827.1"/>
    </source>
</evidence>
<evidence type="ECO:0000259" key="6">
    <source>
        <dbReference type="Pfam" id="PF00324"/>
    </source>
</evidence>
<feature type="domain" description="Amino acid permease/ SLC12A" evidence="6">
    <location>
        <begin position="35"/>
        <end position="439"/>
    </location>
</feature>
<feature type="transmembrane region" description="Helical" evidence="5">
    <location>
        <begin position="12"/>
        <end position="31"/>
    </location>
</feature>
<comment type="subcellular location">
    <subcellularLocation>
        <location evidence="1">Membrane</location>
        <topology evidence="1">Multi-pass membrane protein</topology>
    </subcellularLocation>
</comment>
<evidence type="ECO:0000256" key="4">
    <source>
        <dbReference type="ARBA" id="ARBA00023136"/>
    </source>
</evidence>
<dbReference type="Pfam" id="PF00324">
    <property type="entry name" value="AA_permease"/>
    <property type="match status" value="1"/>
</dbReference>
<feature type="transmembrane region" description="Helical" evidence="5">
    <location>
        <begin position="331"/>
        <end position="352"/>
    </location>
</feature>
<organism evidence="7 8">
    <name type="scientific">Alicyclobacillus dauci</name>
    <dbReference type="NCBI Taxonomy" id="1475485"/>
    <lineage>
        <taxon>Bacteria</taxon>
        <taxon>Bacillati</taxon>
        <taxon>Bacillota</taxon>
        <taxon>Bacilli</taxon>
        <taxon>Bacillales</taxon>
        <taxon>Alicyclobacillaceae</taxon>
        <taxon>Alicyclobacillus</taxon>
    </lineage>
</organism>
<gene>
    <name evidence="7" type="ORF">NZD86_04795</name>
</gene>
<dbReference type="PIRSF" id="PIRSF006060">
    <property type="entry name" value="AA_transporter"/>
    <property type="match status" value="1"/>
</dbReference>
<dbReference type="Gene3D" id="1.20.1740.10">
    <property type="entry name" value="Amino acid/polyamine transporter I"/>
    <property type="match status" value="1"/>
</dbReference>
<dbReference type="InterPro" id="IPR004841">
    <property type="entry name" value="AA-permease/SLC12A_dom"/>
</dbReference>
<feature type="transmembrane region" description="Helical" evidence="5">
    <location>
        <begin position="114"/>
        <end position="140"/>
    </location>
</feature>
<accession>A0ABY6Z4M7</accession>
<dbReference type="Proteomes" id="UP001164803">
    <property type="component" value="Chromosome"/>
</dbReference>
<dbReference type="PANTHER" id="PTHR42770:SF11">
    <property type="entry name" value="INNER MEMBRANE TRANSPORT PROTEIN YBAT"/>
    <property type="match status" value="1"/>
</dbReference>
<feature type="transmembrane region" description="Helical" evidence="5">
    <location>
        <begin position="423"/>
        <end position="443"/>
    </location>
</feature>
<protein>
    <submittedName>
        <fullName evidence="7">APC family permease</fullName>
    </submittedName>
</protein>
<dbReference type="RefSeq" id="WP_268045354.1">
    <property type="nucleotide sequence ID" value="NZ_CP104064.1"/>
</dbReference>
<feature type="transmembrane region" description="Helical" evidence="5">
    <location>
        <begin position="43"/>
        <end position="63"/>
    </location>
</feature>
<name>A0ABY6Z4M7_9BACL</name>
<keyword evidence="3 5" id="KW-1133">Transmembrane helix</keyword>
<keyword evidence="8" id="KW-1185">Reference proteome</keyword>
<feature type="transmembrane region" description="Helical" evidence="5">
    <location>
        <begin position="75"/>
        <end position="102"/>
    </location>
</feature>
<proteinExistence type="predicted"/>
<evidence type="ECO:0000256" key="1">
    <source>
        <dbReference type="ARBA" id="ARBA00004141"/>
    </source>
</evidence>